<feature type="signal peptide" evidence="2">
    <location>
        <begin position="1"/>
        <end position="21"/>
    </location>
</feature>
<feature type="compositionally biased region" description="Low complexity" evidence="1">
    <location>
        <begin position="819"/>
        <end position="838"/>
    </location>
</feature>
<dbReference type="InterPro" id="IPR012337">
    <property type="entry name" value="RNaseH-like_sf"/>
</dbReference>
<proteinExistence type="predicted"/>
<feature type="chain" id="PRO_5002768231" evidence="2">
    <location>
        <begin position="22"/>
        <end position="1440"/>
    </location>
</feature>
<dbReference type="PANTHER" id="PTHR11439:SF467">
    <property type="entry name" value="INTEGRASE CATALYTIC DOMAIN-CONTAINING PROTEIN"/>
    <property type="match status" value="1"/>
</dbReference>
<dbReference type="GO" id="GO:0015074">
    <property type="term" value="P:DNA integration"/>
    <property type="evidence" value="ECO:0007669"/>
    <property type="project" value="InterPro"/>
</dbReference>
<evidence type="ECO:0000256" key="1">
    <source>
        <dbReference type="SAM" id="MobiDB-lite"/>
    </source>
</evidence>
<organism evidence="4">
    <name type="scientific">Thalassiosira pseudonana</name>
    <name type="common">Marine diatom</name>
    <name type="synonym">Cyclotella nana</name>
    <dbReference type="NCBI Taxonomy" id="35128"/>
    <lineage>
        <taxon>Eukaryota</taxon>
        <taxon>Sar</taxon>
        <taxon>Stramenopiles</taxon>
        <taxon>Ochrophyta</taxon>
        <taxon>Bacillariophyta</taxon>
        <taxon>Coscinodiscophyceae</taxon>
        <taxon>Thalassiosirophycidae</taxon>
        <taxon>Thalassiosirales</taxon>
        <taxon>Thalassiosiraceae</taxon>
        <taxon>Thalassiosira</taxon>
    </lineage>
</organism>
<evidence type="ECO:0000256" key="2">
    <source>
        <dbReference type="SAM" id="SignalP"/>
    </source>
</evidence>
<dbReference type="EMBL" id="EU432492">
    <property type="protein sequence ID" value="ACA60903.1"/>
    <property type="molecule type" value="Genomic_DNA"/>
</dbReference>
<dbReference type="SUPFAM" id="SSF56672">
    <property type="entry name" value="DNA/RNA polymerases"/>
    <property type="match status" value="1"/>
</dbReference>
<protein>
    <submittedName>
        <fullName evidence="4">Pol protein</fullName>
    </submittedName>
</protein>
<feature type="region of interest" description="Disordered" evidence="1">
    <location>
        <begin position="793"/>
        <end position="857"/>
    </location>
</feature>
<dbReference type="PANTHER" id="PTHR11439">
    <property type="entry name" value="GAG-POL-RELATED RETROTRANSPOSON"/>
    <property type="match status" value="1"/>
</dbReference>
<dbReference type="Pfam" id="PF07727">
    <property type="entry name" value="RVT_2"/>
    <property type="match status" value="1"/>
</dbReference>
<evidence type="ECO:0000313" key="4">
    <source>
        <dbReference type="EMBL" id="ACA60903.1"/>
    </source>
</evidence>
<sequence length="1440" mass="162785">GFRPAWLTLHVISCLWCDAVAEAPNILFILPTVLFSLAIHFFCFAEVPYHRSKGCPPSKRKESRLRRRCRARHQYHPPRVRKKKKWKKPPSPSASIALDPPLPCHYVWLFKIFKIFASIEILVRRALVVLAPRVLVSRIAYRASALHDAVEVRFDSDSFKIGIDNHASRTLSPSKDHFEDLILHNTTTTVGGIGSGLSIKGVGTFVFKIEDDDGGVHCIKIPNSLYVPGLKTVLLSPQHWAQEARDHHPKPEGTVCSNTSKACVLYWNQLRYKRTVYFHRSTNTPVFRTAPGALSHRAFVSTFEAMEAPLQRKKEQLRFRPALNATREQPDAATFLREQPDEAEFVAEETLLEKATQQPDPNADDDTVQISNTAPKEHEQQTIGCLTFDPAPRGELHDDQHYSAEDPQAELMRWHYRLGHLPFPRLKLLAENGEIPKRLAKVIPPRCAGCLFGAMTKVPWRAKGKQDTTIFSATKAGQVVSVDQMISTQVGFIAQLKGRLTTQRYRAATVFVDHFSRLKFIYLMTSLSSEETVAAKRAFERFASNNGVRIQQYHCDNGRFADKAFISHCEQQQQCITYCGVNAHFQNGIAEKAIRDIQEQARKQLLHARSRWPEVIHLALWPYALRMAVHLHNTVPSLADGRSPLEVFASLAVGSKMRDNHTFGCPVFALQNDLAAGNTIPKWSPRARLGVNLGPSPSHARNVALVLNLSTGLVSPQYHCRFDDFFETTRYAKRDLSVGGTWQRLAGLIRVDRLPSLELHDNNAVSLTEATNIAETVLPSSENDAIEEEELFDADNQQHNDFDDVTTEPGDPNNPAEIQTADSDSDTTTQTPTAGISSRGRRRKLSRRMAESASQREFFGDRNMHYMASQSTVGLNEAEDDRLHEEHLALQSLMSNPIAFHAEMMGDIMYFHQAMKQPDSEEFVKAVVKEVNGHIENNHWQLVPRSEVPPDAEVVPSVWAMRRKRNLTTNEITKYKARLNMHGGKQTYGVNYYETFAPVVSWFGIRLLVVFAIVFKWSLRQVDFVMAYTQAPIEMDMYMELPAGLSTKHGDSKSHVLKLLANLYGQKQAGRVWNEYLVGKLRSIGFEQSKVDDCIFYRGDVVFIVYVDDGMFLGRCDRQLTSIIKELVGLGLDIEDQGHPADYVGVNIRKLQDGSYEFTQRAIIDSVIADVGLDGPNIATKPVPAKSTVHLHAHKSSPAFNGRFNYRSVVGKLNYLAQTTRPDIMYATHQIAKYSSDPRKEHGEAIIYLVRYLKGTRHLGLKFKVDRTKGFECYVDADFAGAWNRVFAATDPSTAKSRGGWIVFYAGCPIIWASKLQTQVALSTTEAEYIAMSMALRDVIPIMELVREMKNRKFEVICTEPLVYCKVFEDNSGALELARLPKLRPRSKHINMCYHHFREHVRKGLIKIFPVFTDDQVADALTKALPQNSFVRHRRHYCGG</sequence>
<dbReference type="Gene3D" id="3.30.420.10">
    <property type="entry name" value="Ribonuclease H-like superfamily/Ribonuclease H"/>
    <property type="match status" value="1"/>
</dbReference>
<reference evidence="4" key="1">
    <citation type="submission" date="2008-01" db="EMBL/GenBank/DDBJ databases">
        <title>Pirate Transposons in Diatom Genomes.</title>
        <authorList>
            <person name="Maumus F."/>
            <person name="Allen A."/>
            <person name="Bowler C."/>
        </authorList>
    </citation>
    <scope>NUCLEOTIDE SEQUENCE</scope>
</reference>
<dbReference type="InterPro" id="IPR013103">
    <property type="entry name" value="RVT_2"/>
</dbReference>
<feature type="domain" description="Integrase catalytic" evidence="3">
    <location>
        <begin position="471"/>
        <end position="652"/>
    </location>
</feature>
<dbReference type="InterPro" id="IPR036397">
    <property type="entry name" value="RNaseH_sf"/>
</dbReference>
<dbReference type="PROSITE" id="PS50994">
    <property type="entry name" value="INTEGRASE"/>
    <property type="match status" value="1"/>
</dbReference>
<dbReference type="CDD" id="cd09272">
    <property type="entry name" value="RNase_HI_RT_Ty1"/>
    <property type="match status" value="1"/>
</dbReference>
<keyword evidence="2" id="KW-0732">Signal</keyword>
<dbReference type="InterPro" id="IPR001584">
    <property type="entry name" value="Integrase_cat-core"/>
</dbReference>
<dbReference type="InterPro" id="IPR043502">
    <property type="entry name" value="DNA/RNA_pol_sf"/>
</dbReference>
<feature type="non-terminal residue" evidence="4">
    <location>
        <position position="1"/>
    </location>
</feature>
<name>B1PJ43_THAPS</name>
<dbReference type="GO" id="GO:0003676">
    <property type="term" value="F:nucleic acid binding"/>
    <property type="evidence" value="ECO:0007669"/>
    <property type="project" value="InterPro"/>
</dbReference>
<accession>B1PJ43</accession>
<evidence type="ECO:0000259" key="3">
    <source>
        <dbReference type="PROSITE" id="PS50994"/>
    </source>
</evidence>
<dbReference type="SUPFAM" id="SSF53098">
    <property type="entry name" value="Ribonuclease H-like"/>
    <property type="match status" value="1"/>
</dbReference>